<evidence type="ECO:0000256" key="2">
    <source>
        <dbReference type="ARBA" id="ARBA00024195"/>
    </source>
</evidence>
<comment type="similarity">
    <text evidence="2">Belongs to the peptidase S1 family. CLIP subfamily.</text>
</comment>
<dbReference type="InterPro" id="IPR051487">
    <property type="entry name" value="Ser/Thr_Proteases_Immune/Dev"/>
</dbReference>
<dbReference type="AlphaFoldDB" id="A0A194R9A4"/>
<dbReference type="PROSITE" id="PS50240">
    <property type="entry name" value="TRYPSIN_DOM"/>
    <property type="match status" value="1"/>
</dbReference>
<dbReference type="InterPro" id="IPR009003">
    <property type="entry name" value="Peptidase_S1_PA"/>
</dbReference>
<dbReference type="Proteomes" id="UP000053240">
    <property type="component" value="Unassembled WGS sequence"/>
</dbReference>
<dbReference type="SUPFAM" id="SSF50494">
    <property type="entry name" value="Trypsin-like serine proteases"/>
    <property type="match status" value="1"/>
</dbReference>
<protein>
    <submittedName>
        <fullName evidence="4">Serine proteinase stubble</fullName>
    </submittedName>
</protein>
<dbReference type="PRINTS" id="PR00722">
    <property type="entry name" value="CHYMOTRYPSIN"/>
</dbReference>
<dbReference type="STRING" id="76193.A0A194R9A4"/>
<dbReference type="CDD" id="cd00190">
    <property type="entry name" value="Tryp_SPc"/>
    <property type="match status" value="1"/>
</dbReference>
<dbReference type="Pfam" id="PF18322">
    <property type="entry name" value="CLIP_1"/>
    <property type="match status" value="1"/>
</dbReference>
<dbReference type="InterPro" id="IPR001254">
    <property type="entry name" value="Trypsin_dom"/>
</dbReference>
<dbReference type="GO" id="GO:0004252">
    <property type="term" value="F:serine-type endopeptidase activity"/>
    <property type="evidence" value="ECO:0007669"/>
    <property type="project" value="InterPro"/>
</dbReference>
<reference evidence="4 5" key="1">
    <citation type="journal article" date="2015" name="Nat. Commun.">
        <title>Outbred genome sequencing and CRISPR/Cas9 gene editing in butterflies.</title>
        <authorList>
            <person name="Li X."/>
            <person name="Fan D."/>
            <person name="Zhang W."/>
            <person name="Liu G."/>
            <person name="Zhang L."/>
            <person name="Zhao L."/>
            <person name="Fang X."/>
            <person name="Chen L."/>
            <person name="Dong Y."/>
            <person name="Chen Y."/>
            <person name="Ding Y."/>
            <person name="Zhao R."/>
            <person name="Feng M."/>
            <person name="Zhu Y."/>
            <person name="Feng Y."/>
            <person name="Jiang X."/>
            <person name="Zhu D."/>
            <person name="Xiang H."/>
            <person name="Feng X."/>
            <person name="Li S."/>
            <person name="Wang J."/>
            <person name="Zhang G."/>
            <person name="Kronforst M.R."/>
            <person name="Wang W."/>
        </authorList>
    </citation>
    <scope>NUCLEOTIDE SEQUENCE [LARGE SCALE GENOMIC DNA]</scope>
    <source>
        <strain evidence="4">Ya'a_city_454_Pm</strain>
        <tissue evidence="4">Whole body</tissue>
    </source>
</reference>
<feature type="domain" description="Peptidase S1" evidence="3">
    <location>
        <begin position="180"/>
        <end position="456"/>
    </location>
</feature>
<dbReference type="Gene3D" id="2.40.10.10">
    <property type="entry name" value="Trypsin-like serine proteases"/>
    <property type="match status" value="1"/>
</dbReference>
<dbReference type="GO" id="GO:0006508">
    <property type="term" value="P:proteolysis"/>
    <property type="evidence" value="ECO:0007669"/>
    <property type="project" value="InterPro"/>
</dbReference>
<dbReference type="PANTHER" id="PTHR24256">
    <property type="entry name" value="TRYPTASE-RELATED"/>
    <property type="match status" value="1"/>
</dbReference>
<evidence type="ECO:0000313" key="4">
    <source>
        <dbReference type="EMBL" id="KPJ14212.1"/>
    </source>
</evidence>
<dbReference type="InterPro" id="IPR041515">
    <property type="entry name" value="PPAF-2-like_Clip"/>
</dbReference>
<keyword evidence="5" id="KW-1185">Reference proteome</keyword>
<keyword evidence="1" id="KW-1015">Disulfide bond</keyword>
<gene>
    <name evidence="4" type="ORF">RR48_06962</name>
</gene>
<accession>A0A194R9A4</accession>
<dbReference type="InterPro" id="IPR001314">
    <property type="entry name" value="Peptidase_S1A"/>
</dbReference>
<sequence length="467" mass="50680">MSMGSDRFAILAKLSARLPVCYSSQPSSPKNPSSPLMLLVISGGDLGGPRWYICLLAALLLPSAVLTQENSDLNPDDVNWLNRVLGTPPTSTTTSTSSTTAAPQNTILDPESYVCYFSESAVCTTDTGENGICVLIQQCKDGVIDNTTLIDLRIGSCPHYLQTCCLRSAATRVQPTPPPVTAGCGWSNPGAGIFRTKDADNINRKTYADYGEYPWMVAVMRAVNSEEAVEWKQSDYYGGGAIIHPSVVITIAHKVDWQTPSQIKCRAGEWDTQTTMELYPTQERLVNKKIIHEEYYRTPAVNDVALLILVSPFNLEDAPHIGVACLSPRVPAPATNCYSMGWGKDFQQKNKNAVILKKVELSYVEPGPCQAALRRTRVGPRYTLHDSHLCAGGVPGVDTCKGDGGSSLVCPIQEGADSNRYAVYGLVAFGIGCGKPIPAVYANIPKLYAWVDTKMAAEKFDTSSYKF</sequence>
<organism evidence="4 5">
    <name type="scientific">Papilio machaon</name>
    <name type="common">Old World swallowtail butterfly</name>
    <dbReference type="NCBI Taxonomy" id="76193"/>
    <lineage>
        <taxon>Eukaryota</taxon>
        <taxon>Metazoa</taxon>
        <taxon>Ecdysozoa</taxon>
        <taxon>Arthropoda</taxon>
        <taxon>Hexapoda</taxon>
        <taxon>Insecta</taxon>
        <taxon>Pterygota</taxon>
        <taxon>Neoptera</taxon>
        <taxon>Endopterygota</taxon>
        <taxon>Lepidoptera</taxon>
        <taxon>Glossata</taxon>
        <taxon>Ditrysia</taxon>
        <taxon>Papilionoidea</taxon>
        <taxon>Papilionidae</taxon>
        <taxon>Papilioninae</taxon>
        <taxon>Papilio</taxon>
    </lineage>
</organism>
<dbReference type="EMBL" id="KQ460500">
    <property type="protein sequence ID" value="KPJ14212.1"/>
    <property type="molecule type" value="Genomic_DNA"/>
</dbReference>
<dbReference type="InParanoid" id="A0A194R9A4"/>
<evidence type="ECO:0000256" key="1">
    <source>
        <dbReference type="ARBA" id="ARBA00023157"/>
    </source>
</evidence>
<evidence type="ECO:0000259" key="3">
    <source>
        <dbReference type="PROSITE" id="PS50240"/>
    </source>
</evidence>
<dbReference type="SMART" id="SM00020">
    <property type="entry name" value="Tryp_SPc"/>
    <property type="match status" value="1"/>
</dbReference>
<dbReference type="Pfam" id="PF00089">
    <property type="entry name" value="Trypsin"/>
    <property type="match status" value="1"/>
</dbReference>
<evidence type="ECO:0000313" key="5">
    <source>
        <dbReference type="Proteomes" id="UP000053240"/>
    </source>
</evidence>
<proteinExistence type="inferred from homology"/>
<name>A0A194R9A4_PAPMA</name>
<dbReference type="InterPro" id="IPR043504">
    <property type="entry name" value="Peptidase_S1_PA_chymotrypsin"/>
</dbReference>